<dbReference type="EMBL" id="AP018907">
    <property type="protein sequence ID" value="BBF91875.1"/>
    <property type="molecule type" value="Genomic_DNA"/>
</dbReference>
<dbReference type="Pfam" id="PF05685">
    <property type="entry name" value="Uma2"/>
    <property type="match status" value="1"/>
</dbReference>
<evidence type="ECO:0000313" key="2">
    <source>
        <dbReference type="EMBL" id="BBF91875.1"/>
    </source>
</evidence>
<dbReference type="InterPro" id="IPR012296">
    <property type="entry name" value="Nuclease_put_TT1808"/>
</dbReference>
<dbReference type="PANTHER" id="PTHR35400:SF3">
    <property type="entry name" value="SLL1072 PROTEIN"/>
    <property type="match status" value="1"/>
</dbReference>
<evidence type="ECO:0000313" key="3">
    <source>
        <dbReference type="Proteomes" id="UP000266934"/>
    </source>
</evidence>
<dbReference type="InterPro" id="IPR011335">
    <property type="entry name" value="Restrct_endonuc-II-like"/>
</dbReference>
<reference evidence="2 3" key="1">
    <citation type="submission" date="2018-08" db="EMBL/GenBank/DDBJ databases">
        <title>Complete genome sequencing of Blastochloris tepida GI.</title>
        <authorList>
            <person name="Tsukatani Y."/>
            <person name="Mori H."/>
        </authorList>
    </citation>
    <scope>NUCLEOTIDE SEQUENCE [LARGE SCALE GENOMIC DNA]</scope>
    <source>
        <strain evidence="2 3">GI</strain>
    </source>
</reference>
<protein>
    <recommendedName>
        <fullName evidence="1">Putative restriction endonuclease domain-containing protein</fullName>
    </recommendedName>
</protein>
<dbReference type="Proteomes" id="UP000266934">
    <property type="component" value="Chromosome"/>
</dbReference>
<keyword evidence="3" id="KW-1185">Reference proteome</keyword>
<proteinExistence type="predicted"/>
<dbReference type="KEGG" id="blag:BLTE_05600"/>
<dbReference type="InterPro" id="IPR008538">
    <property type="entry name" value="Uma2"/>
</dbReference>
<dbReference type="PANTHER" id="PTHR35400">
    <property type="entry name" value="SLR1083 PROTEIN"/>
    <property type="match status" value="1"/>
</dbReference>
<gene>
    <name evidence="2" type="ORF">BLTE_05600</name>
</gene>
<dbReference type="AlphaFoldDB" id="A0A348FX42"/>
<dbReference type="Gene3D" id="3.90.1570.10">
    <property type="entry name" value="tt1808, chain A"/>
    <property type="match status" value="1"/>
</dbReference>
<organism evidence="2 3">
    <name type="scientific">Blastochloris tepida</name>
    <dbReference type="NCBI Taxonomy" id="2233851"/>
    <lineage>
        <taxon>Bacteria</taxon>
        <taxon>Pseudomonadati</taxon>
        <taxon>Pseudomonadota</taxon>
        <taxon>Alphaproteobacteria</taxon>
        <taxon>Hyphomicrobiales</taxon>
        <taxon>Blastochloridaceae</taxon>
        <taxon>Blastochloris</taxon>
    </lineage>
</organism>
<evidence type="ECO:0000259" key="1">
    <source>
        <dbReference type="Pfam" id="PF05685"/>
    </source>
</evidence>
<name>A0A348FX42_9HYPH</name>
<dbReference type="SUPFAM" id="SSF52980">
    <property type="entry name" value="Restriction endonuclease-like"/>
    <property type="match status" value="1"/>
</dbReference>
<accession>A0A348FX42</accession>
<dbReference type="CDD" id="cd06260">
    <property type="entry name" value="DUF820-like"/>
    <property type="match status" value="1"/>
</dbReference>
<feature type="domain" description="Putative restriction endonuclease" evidence="1">
    <location>
        <begin position="8"/>
        <end position="160"/>
    </location>
</feature>
<sequence>MVEVGLLHEDERLELIGGELVMMSPKGIRHEVVKEALVRHWTRLLPDNTLGLISETTFRLSHDTYLEPDIVVFDRARGLKTLNGDTALLAVEIADSSLGYDLGRKPAIYAAFGVRELWVIDAIHLVTHIHRDPAPLGYRDIVAHAADETLTPLLAPALPLTLTALDLAE</sequence>